<feature type="transmembrane region" description="Helical" evidence="6">
    <location>
        <begin position="262"/>
        <end position="283"/>
    </location>
</feature>
<feature type="transmembrane region" description="Helical" evidence="6">
    <location>
        <begin position="353"/>
        <end position="372"/>
    </location>
</feature>
<reference evidence="8 9" key="1">
    <citation type="submission" date="2020-07" db="EMBL/GenBank/DDBJ databases">
        <title>Sequencing the genomes of 1000 actinobacteria strains.</title>
        <authorList>
            <person name="Klenk H.-P."/>
        </authorList>
    </citation>
    <scope>NUCLEOTIDE SEQUENCE [LARGE SCALE GENOMIC DNA]</scope>
    <source>
        <strain evidence="8 9">LI1</strain>
    </source>
</reference>
<feature type="transmembrane region" description="Helical" evidence="6">
    <location>
        <begin position="143"/>
        <end position="165"/>
    </location>
</feature>
<keyword evidence="9" id="KW-1185">Reference proteome</keyword>
<evidence type="ECO:0000256" key="5">
    <source>
        <dbReference type="ARBA" id="ARBA00023136"/>
    </source>
</evidence>
<name>A0A7Z0J7U5_9MICO</name>
<dbReference type="Proteomes" id="UP000537260">
    <property type="component" value="Unassembled WGS sequence"/>
</dbReference>
<gene>
    <name evidence="8" type="ORF">HNR05_003457</name>
</gene>
<proteinExistence type="predicted"/>
<dbReference type="GO" id="GO:0005886">
    <property type="term" value="C:plasma membrane"/>
    <property type="evidence" value="ECO:0007669"/>
    <property type="project" value="UniProtKB-SubCell"/>
</dbReference>
<dbReference type="AlphaFoldDB" id="A0A7Z0J7U5"/>
<dbReference type="Gene3D" id="1.20.1250.20">
    <property type="entry name" value="MFS general substrate transporter like domains"/>
    <property type="match status" value="1"/>
</dbReference>
<feature type="domain" description="Major facilitator superfamily (MFS) profile" evidence="7">
    <location>
        <begin position="18"/>
        <end position="402"/>
    </location>
</feature>
<dbReference type="PANTHER" id="PTHR43124:SF3">
    <property type="entry name" value="CHLORAMPHENICOL EFFLUX PUMP RV0191"/>
    <property type="match status" value="1"/>
</dbReference>
<feature type="transmembrane region" description="Helical" evidence="6">
    <location>
        <begin position="290"/>
        <end position="308"/>
    </location>
</feature>
<dbReference type="InterPro" id="IPR050189">
    <property type="entry name" value="MFS_Efflux_Transporters"/>
</dbReference>
<dbReference type="InterPro" id="IPR020846">
    <property type="entry name" value="MFS_dom"/>
</dbReference>
<comment type="subcellular location">
    <subcellularLocation>
        <location evidence="1">Cell membrane</location>
        <topology evidence="1">Multi-pass membrane protein</topology>
    </subcellularLocation>
</comment>
<keyword evidence="3 6" id="KW-0812">Transmembrane</keyword>
<dbReference type="InterPro" id="IPR011701">
    <property type="entry name" value="MFS"/>
</dbReference>
<evidence type="ECO:0000259" key="7">
    <source>
        <dbReference type="PROSITE" id="PS50850"/>
    </source>
</evidence>
<feature type="transmembrane region" description="Helical" evidence="6">
    <location>
        <begin position="54"/>
        <end position="73"/>
    </location>
</feature>
<evidence type="ECO:0000256" key="1">
    <source>
        <dbReference type="ARBA" id="ARBA00004651"/>
    </source>
</evidence>
<dbReference type="CDD" id="cd17324">
    <property type="entry name" value="MFS_NepI_like"/>
    <property type="match status" value="1"/>
</dbReference>
<keyword evidence="2" id="KW-1003">Cell membrane</keyword>
<protein>
    <submittedName>
        <fullName evidence="8">Putative MFS family arabinose efflux permease</fullName>
    </submittedName>
</protein>
<dbReference type="Pfam" id="PF07690">
    <property type="entry name" value="MFS_1"/>
    <property type="match status" value="1"/>
</dbReference>
<evidence type="ECO:0000256" key="3">
    <source>
        <dbReference type="ARBA" id="ARBA00022692"/>
    </source>
</evidence>
<dbReference type="GO" id="GO:0022857">
    <property type="term" value="F:transmembrane transporter activity"/>
    <property type="evidence" value="ECO:0007669"/>
    <property type="project" value="InterPro"/>
</dbReference>
<comment type="caution">
    <text evidence="8">The sequence shown here is derived from an EMBL/GenBank/DDBJ whole genome shotgun (WGS) entry which is preliminary data.</text>
</comment>
<dbReference type="PANTHER" id="PTHR43124">
    <property type="entry name" value="PURINE EFFLUX PUMP PBUE"/>
    <property type="match status" value="1"/>
</dbReference>
<evidence type="ECO:0000256" key="6">
    <source>
        <dbReference type="SAM" id="Phobius"/>
    </source>
</evidence>
<dbReference type="InterPro" id="IPR036259">
    <property type="entry name" value="MFS_trans_sf"/>
</dbReference>
<keyword evidence="5 6" id="KW-0472">Membrane</keyword>
<feature type="transmembrane region" description="Helical" evidence="6">
    <location>
        <begin position="314"/>
        <end position="333"/>
    </location>
</feature>
<organism evidence="8 9">
    <name type="scientific">Glaciibacter psychrotolerans</name>
    <dbReference type="NCBI Taxonomy" id="670054"/>
    <lineage>
        <taxon>Bacteria</taxon>
        <taxon>Bacillati</taxon>
        <taxon>Actinomycetota</taxon>
        <taxon>Actinomycetes</taxon>
        <taxon>Micrococcales</taxon>
        <taxon>Microbacteriaceae</taxon>
        <taxon>Glaciibacter</taxon>
    </lineage>
</organism>
<feature type="transmembrane region" description="Helical" evidence="6">
    <location>
        <begin position="85"/>
        <end position="104"/>
    </location>
</feature>
<evidence type="ECO:0000256" key="4">
    <source>
        <dbReference type="ARBA" id="ARBA00022989"/>
    </source>
</evidence>
<evidence type="ECO:0000313" key="9">
    <source>
        <dbReference type="Proteomes" id="UP000537260"/>
    </source>
</evidence>
<dbReference type="PROSITE" id="PS50850">
    <property type="entry name" value="MFS"/>
    <property type="match status" value="1"/>
</dbReference>
<sequence length="411" mass="42839">MSQTTLPSAPVATAFPWLALLILSSTVFLAISSEMLPTGLLPEMSSDFGVTESQIGLLVSWFAFTVVISSAPLTHLTRRFSRHGLVVAVLFAFALSNVMSAFAPSYEFAVVSRVIGGLAHGLFWAVVGAYASYLVPKAQIGRAVSITVAGGTLAFVFGVPLGTAAGQVLGWRLSFIVLAGLMLVGALLVWLFLPRVNHVRPTADGAGAALTKPTGLRGDPTVSPVILICSITALIMVGHYTFYTYIVPFLTDEMNVGTAGVAPYLFVFGVAGAVSLVLVGTIFGSRPQSGLVAGVGACIVSVTVLVMFPENVVVAFVAFALWGIAFGVIPPLLQTTLLHTASLQFRDVGSAMYTTGFNVGIGSGALLGALLVRPAGVIALPIVNVGILVAALLLILVSNRVIRRRALAERV</sequence>
<evidence type="ECO:0000256" key="2">
    <source>
        <dbReference type="ARBA" id="ARBA00022475"/>
    </source>
</evidence>
<feature type="transmembrane region" description="Helical" evidence="6">
    <location>
        <begin position="222"/>
        <end position="242"/>
    </location>
</feature>
<feature type="transmembrane region" description="Helical" evidence="6">
    <location>
        <begin position="378"/>
        <end position="397"/>
    </location>
</feature>
<keyword evidence="4 6" id="KW-1133">Transmembrane helix</keyword>
<dbReference type="RefSeq" id="WP_179580297.1">
    <property type="nucleotide sequence ID" value="NZ_JACCFM010000001.1"/>
</dbReference>
<accession>A0A7Z0J7U5</accession>
<feature type="transmembrane region" description="Helical" evidence="6">
    <location>
        <begin position="110"/>
        <end position="131"/>
    </location>
</feature>
<evidence type="ECO:0000313" key="8">
    <source>
        <dbReference type="EMBL" id="NYJ21666.1"/>
    </source>
</evidence>
<feature type="transmembrane region" description="Helical" evidence="6">
    <location>
        <begin position="171"/>
        <end position="193"/>
    </location>
</feature>
<dbReference type="SUPFAM" id="SSF103473">
    <property type="entry name" value="MFS general substrate transporter"/>
    <property type="match status" value="1"/>
</dbReference>
<dbReference type="EMBL" id="JACCFM010000001">
    <property type="protein sequence ID" value="NYJ21666.1"/>
    <property type="molecule type" value="Genomic_DNA"/>
</dbReference>